<dbReference type="Proteomes" id="UP001208570">
    <property type="component" value="Unassembled WGS sequence"/>
</dbReference>
<dbReference type="AlphaFoldDB" id="A0AAD9JCE8"/>
<dbReference type="FunFam" id="3.40.367.20:FF:000005">
    <property type="entry name" value="Phosphotransferase"/>
    <property type="match status" value="1"/>
</dbReference>
<sequence length="487" mass="53956">MHLDDLEILARVSISEEKEELIANNDGEPQSEISHILSEYILDRSQYEKVSSLLLDEMEHGLSKEHNVSAAVKMFPTYVRSLPDGSERGDFLALDLGGTNFRVLAITLNGLKVEMKNKIYPIAPEIMTGKATQLFDHIASCIDNFMAENGLSGQKLPLGFTFSFPCKQEGLAVGRLVRWTKGFKCEGVEGEDVVTMLHEAIKRKGLGVECVALINDTVGCLMSCAFHDHNTQVGVILGTGTNACYMEHLDRVGTWDDDTEEPKQVIINTEWGAFGDNGCLDFIRTKVDRDIDATSLNPGKQLYEKMISGMYMGEIVRMIAVECAEKGLLFNGQVTPELAQRERFYTKFVSEIEEDNNEEEGYPKVRQVLDELGLVNVTTEDCRILKHICSVVSTRAAYLASTELTVAVDGSLYRFHPHFHDLMFCMRLSEDGSGKGAALVAAVANRLRSRSAQLVFVFKLMLSEDGSGKGAALVAAVAYRMKLMSPH</sequence>
<dbReference type="Pfam" id="PF03727">
    <property type="entry name" value="Hexokinase_2"/>
    <property type="match status" value="1"/>
</dbReference>
<dbReference type="EC" id="2.7.1.-" evidence="14"/>
<dbReference type="Pfam" id="PF00349">
    <property type="entry name" value="Hexokinase_1"/>
    <property type="match status" value="1"/>
</dbReference>
<comment type="function">
    <text evidence="13">Catalyzes the phosphorylation of various hexoses to hexose 6-phosphate.</text>
</comment>
<reference evidence="17" key="1">
    <citation type="journal article" date="2023" name="Mol. Biol. Evol.">
        <title>Third-Generation Sequencing Reveals the Adaptive Role of the Epigenome in Three Deep-Sea Polychaetes.</title>
        <authorList>
            <person name="Perez M."/>
            <person name="Aroh O."/>
            <person name="Sun Y."/>
            <person name="Lan Y."/>
            <person name="Juniper S.K."/>
            <person name="Young C.R."/>
            <person name="Angers B."/>
            <person name="Qian P.Y."/>
        </authorList>
    </citation>
    <scope>NUCLEOTIDE SEQUENCE</scope>
    <source>
        <strain evidence="17">P08H-3</strain>
    </source>
</reference>
<dbReference type="GO" id="GO:0006006">
    <property type="term" value="P:glucose metabolic process"/>
    <property type="evidence" value="ECO:0007669"/>
    <property type="project" value="TreeGrafter"/>
</dbReference>
<dbReference type="GO" id="GO:0005739">
    <property type="term" value="C:mitochondrion"/>
    <property type="evidence" value="ECO:0007669"/>
    <property type="project" value="TreeGrafter"/>
</dbReference>
<comment type="similarity">
    <text evidence="3 14">Belongs to the hexokinase family.</text>
</comment>
<dbReference type="PRINTS" id="PR00475">
    <property type="entry name" value="HEXOKINASE"/>
</dbReference>
<dbReference type="GO" id="GO:0001678">
    <property type="term" value="P:intracellular glucose homeostasis"/>
    <property type="evidence" value="ECO:0007669"/>
    <property type="project" value="InterPro"/>
</dbReference>
<evidence type="ECO:0000259" key="15">
    <source>
        <dbReference type="Pfam" id="PF00349"/>
    </source>
</evidence>
<comment type="catalytic activity">
    <reaction evidence="10">
        <text>D-fructose + ATP = D-fructose 6-phosphate + ADP + H(+)</text>
        <dbReference type="Rhea" id="RHEA:16125"/>
        <dbReference type="ChEBI" id="CHEBI:15378"/>
        <dbReference type="ChEBI" id="CHEBI:30616"/>
        <dbReference type="ChEBI" id="CHEBI:37721"/>
        <dbReference type="ChEBI" id="CHEBI:61527"/>
        <dbReference type="ChEBI" id="CHEBI:456216"/>
        <dbReference type="EC" id="2.7.1.1"/>
    </reaction>
    <physiologicalReaction direction="left-to-right" evidence="10">
        <dbReference type="Rhea" id="RHEA:16126"/>
    </physiologicalReaction>
</comment>
<keyword evidence="18" id="KW-1185">Reference proteome</keyword>
<evidence type="ECO:0000256" key="1">
    <source>
        <dbReference type="ARBA" id="ARBA00004888"/>
    </source>
</evidence>
<dbReference type="InterPro" id="IPR022673">
    <property type="entry name" value="Hexokinase_C"/>
</dbReference>
<evidence type="ECO:0000256" key="6">
    <source>
        <dbReference type="ARBA" id="ARBA00022777"/>
    </source>
</evidence>
<evidence type="ECO:0000256" key="5">
    <source>
        <dbReference type="ARBA" id="ARBA00022741"/>
    </source>
</evidence>
<dbReference type="GO" id="GO:0005524">
    <property type="term" value="F:ATP binding"/>
    <property type="evidence" value="ECO:0007669"/>
    <property type="project" value="UniProtKB-UniRule"/>
</dbReference>
<keyword evidence="6 14" id="KW-0418">Kinase</keyword>
<comment type="catalytic activity">
    <reaction evidence="11">
        <text>D-glucose + ATP = D-glucose 6-phosphate + ADP + H(+)</text>
        <dbReference type="Rhea" id="RHEA:17825"/>
        <dbReference type="ChEBI" id="CHEBI:4167"/>
        <dbReference type="ChEBI" id="CHEBI:15378"/>
        <dbReference type="ChEBI" id="CHEBI:30616"/>
        <dbReference type="ChEBI" id="CHEBI:61548"/>
        <dbReference type="ChEBI" id="CHEBI:456216"/>
        <dbReference type="EC" id="2.7.1.1"/>
    </reaction>
    <physiologicalReaction direction="left-to-right" evidence="11">
        <dbReference type="Rhea" id="RHEA:17826"/>
    </physiologicalReaction>
</comment>
<dbReference type="Gene3D" id="3.40.367.20">
    <property type="match status" value="1"/>
</dbReference>
<dbReference type="InterPro" id="IPR043129">
    <property type="entry name" value="ATPase_NBD"/>
</dbReference>
<comment type="pathway">
    <text evidence="2">Carbohydrate metabolism; hexose metabolism.</text>
</comment>
<dbReference type="PANTHER" id="PTHR19443:SF16">
    <property type="entry name" value="HEXOKINASE TYPE 1-RELATED"/>
    <property type="match status" value="1"/>
</dbReference>
<dbReference type="Gene3D" id="3.30.420.40">
    <property type="match status" value="1"/>
</dbReference>
<keyword evidence="5 14" id="KW-0547">Nucleotide-binding</keyword>
<evidence type="ECO:0000259" key="16">
    <source>
        <dbReference type="Pfam" id="PF03727"/>
    </source>
</evidence>
<dbReference type="PROSITE" id="PS51748">
    <property type="entry name" value="HEXOKINASE_2"/>
    <property type="match status" value="1"/>
</dbReference>
<evidence type="ECO:0000256" key="10">
    <source>
        <dbReference type="ARBA" id="ARBA00047905"/>
    </source>
</evidence>
<gene>
    <name evidence="17" type="ORF">LSH36_406g01045</name>
</gene>
<evidence type="ECO:0000256" key="14">
    <source>
        <dbReference type="RuleBase" id="RU362007"/>
    </source>
</evidence>
<accession>A0AAD9JCE8</accession>
<feature type="domain" description="Hexokinase C-terminal" evidence="16">
    <location>
        <begin position="233"/>
        <end position="443"/>
    </location>
</feature>
<feature type="domain" description="Hexokinase N-terminal" evidence="15">
    <location>
        <begin position="33"/>
        <end position="226"/>
    </location>
</feature>
<dbReference type="SUPFAM" id="SSF53067">
    <property type="entry name" value="Actin-like ATPase domain"/>
    <property type="match status" value="2"/>
</dbReference>
<evidence type="ECO:0000256" key="3">
    <source>
        <dbReference type="ARBA" id="ARBA00009225"/>
    </source>
</evidence>
<comment type="catalytic activity">
    <reaction evidence="12">
        <text>D-mannose + ATP = D-mannose 6-phosphate + ADP + H(+)</text>
        <dbReference type="Rhea" id="RHEA:11028"/>
        <dbReference type="ChEBI" id="CHEBI:4208"/>
        <dbReference type="ChEBI" id="CHEBI:15378"/>
        <dbReference type="ChEBI" id="CHEBI:30616"/>
        <dbReference type="ChEBI" id="CHEBI:58735"/>
        <dbReference type="ChEBI" id="CHEBI:456216"/>
        <dbReference type="EC" id="2.7.1.1"/>
    </reaction>
    <physiologicalReaction direction="left-to-right" evidence="12">
        <dbReference type="Rhea" id="RHEA:11029"/>
    </physiologicalReaction>
</comment>
<dbReference type="EMBL" id="JAODUP010000406">
    <property type="protein sequence ID" value="KAK2150406.1"/>
    <property type="molecule type" value="Genomic_DNA"/>
</dbReference>
<dbReference type="CDD" id="cd24019">
    <property type="entry name" value="ASKHA_NBD_HK_meta"/>
    <property type="match status" value="1"/>
</dbReference>
<comment type="caution">
    <text evidence="17">The sequence shown here is derived from an EMBL/GenBank/DDBJ whole genome shotgun (WGS) entry which is preliminary data.</text>
</comment>
<keyword evidence="8 14" id="KW-0324">Glycolysis</keyword>
<dbReference type="FunFam" id="3.30.420.40:FF:000095">
    <property type="entry name" value="Phosphotransferase"/>
    <property type="match status" value="1"/>
</dbReference>
<dbReference type="InterPro" id="IPR022672">
    <property type="entry name" value="Hexokinase_N"/>
</dbReference>
<dbReference type="GO" id="GO:0006096">
    <property type="term" value="P:glycolytic process"/>
    <property type="evidence" value="ECO:0007669"/>
    <property type="project" value="UniProtKB-KW"/>
</dbReference>
<dbReference type="PANTHER" id="PTHR19443">
    <property type="entry name" value="HEXOKINASE"/>
    <property type="match status" value="1"/>
</dbReference>
<evidence type="ECO:0000313" key="17">
    <source>
        <dbReference type="EMBL" id="KAK2150406.1"/>
    </source>
</evidence>
<dbReference type="GO" id="GO:0008865">
    <property type="term" value="F:fructokinase activity"/>
    <property type="evidence" value="ECO:0007669"/>
    <property type="project" value="TreeGrafter"/>
</dbReference>
<proteinExistence type="inferred from homology"/>
<evidence type="ECO:0000256" key="13">
    <source>
        <dbReference type="ARBA" id="ARBA00059457"/>
    </source>
</evidence>
<organism evidence="17 18">
    <name type="scientific">Paralvinella palmiformis</name>
    <dbReference type="NCBI Taxonomy" id="53620"/>
    <lineage>
        <taxon>Eukaryota</taxon>
        <taxon>Metazoa</taxon>
        <taxon>Spiralia</taxon>
        <taxon>Lophotrochozoa</taxon>
        <taxon>Annelida</taxon>
        <taxon>Polychaeta</taxon>
        <taxon>Sedentaria</taxon>
        <taxon>Canalipalpata</taxon>
        <taxon>Terebellida</taxon>
        <taxon>Terebelliformia</taxon>
        <taxon>Alvinellidae</taxon>
        <taxon>Paralvinella</taxon>
    </lineage>
</organism>
<dbReference type="GO" id="GO:0005829">
    <property type="term" value="C:cytosol"/>
    <property type="evidence" value="ECO:0007669"/>
    <property type="project" value="TreeGrafter"/>
</dbReference>
<keyword evidence="7 14" id="KW-0067">ATP-binding</keyword>
<dbReference type="GO" id="GO:0005536">
    <property type="term" value="F:D-glucose binding"/>
    <property type="evidence" value="ECO:0007669"/>
    <property type="project" value="InterPro"/>
</dbReference>
<evidence type="ECO:0000256" key="8">
    <source>
        <dbReference type="ARBA" id="ARBA00023152"/>
    </source>
</evidence>
<dbReference type="InterPro" id="IPR001312">
    <property type="entry name" value="Hexokinase"/>
</dbReference>
<dbReference type="GO" id="GO:0004340">
    <property type="term" value="F:glucokinase activity"/>
    <property type="evidence" value="ECO:0007669"/>
    <property type="project" value="TreeGrafter"/>
</dbReference>
<evidence type="ECO:0000256" key="4">
    <source>
        <dbReference type="ARBA" id="ARBA00022679"/>
    </source>
</evidence>
<protein>
    <recommendedName>
        <fullName evidence="14">Phosphotransferase</fullName>
        <ecNumber evidence="14">2.7.1.-</ecNumber>
    </recommendedName>
</protein>
<evidence type="ECO:0000313" key="18">
    <source>
        <dbReference type="Proteomes" id="UP001208570"/>
    </source>
</evidence>
<comment type="pathway">
    <text evidence="1">Carbohydrate degradation; glycolysis; D-glyceraldehyde 3-phosphate and glycerone phosphate from D-glucose: step 1/4.</text>
</comment>
<keyword evidence="4 14" id="KW-0808">Transferase</keyword>
<evidence type="ECO:0000256" key="11">
    <source>
        <dbReference type="ARBA" id="ARBA00048160"/>
    </source>
</evidence>
<evidence type="ECO:0000256" key="2">
    <source>
        <dbReference type="ARBA" id="ARBA00005028"/>
    </source>
</evidence>
<evidence type="ECO:0000256" key="7">
    <source>
        <dbReference type="ARBA" id="ARBA00022840"/>
    </source>
</evidence>
<name>A0AAD9JCE8_9ANNE</name>
<evidence type="ECO:0000256" key="9">
    <source>
        <dbReference type="ARBA" id="ARBA00044613"/>
    </source>
</evidence>
<evidence type="ECO:0000256" key="12">
    <source>
        <dbReference type="ARBA" id="ARBA00050361"/>
    </source>
</evidence>
<comment type="catalytic activity">
    <reaction evidence="9">
        <text>a D-hexose + ATP = a D-hexose 6-phosphate + ADP + H(+)</text>
        <dbReference type="Rhea" id="RHEA:22740"/>
        <dbReference type="ChEBI" id="CHEBI:4194"/>
        <dbReference type="ChEBI" id="CHEBI:15378"/>
        <dbReference type="ChEBI" id="CHEBI:30616"/>
        <dbReference type="ChEBI" id="CHEBI:229467"/>
        <dbReference type="ChEBI" id="CHEBI:456216"/>
        <dbReference type="EC" id="2.7.1.1"/>
    </reaction>
    <physiologicalReaction direction="left-to-right" evidence="9">
        <dbReference type="Rhea" id="RHEA:22741"/>
    </physiologicalReaction>
</comment>